<evidence type="ECO:0000256" key="6">
    <source>
        <dbReference type="ARBA" id="ARBA00022694"/>
    </source>
</evidence>
<evidence type="ECO:0000256" key="3">
    <source>
        <dbReference type="ARBA" id="ARBA00022630"/>
    </source>
</evidence>
<dbReference type="GO" id="GO:0008168">
    <property type="term" value="F:methyltransferase activity"/>
    <property type="evidence" value="ECO:0007669"/>
    <property type="project" value="UniProtKB-KW"/>
</dbReference>
<dbReference type="SUPFAM" id="SSF54373">
    <property type="entry name" value="FAD-linked reductases, C-terminal domain"/>
    <property type="match status" value="1"/>
</dbReference>
<dbReference type="GO" id="GO:0005737">
    <property type="term" value="C:cytoplasm"/>
    <property type="evidence" value="ECO:0007669"/>
    <property type="project" value="TreeGrafter"/>
</dbReference>
<dbReference type="EMBL" id="CP029803">
    <property type="protein sequence ID" value="AWT60573.1"/>
    <property type="molecule type" value="Genomic_DNA"/>
</dbReference>
<sequence length="351" mass="39609">MTTKVNTIVVGQGLAGSLLAWNLIQRGEKVLVVDNRHSDSASIVAAGIINPVTGPRLVPSWRLEQLINAARFTYQKLGNELGRQFYSEIELVRLFKDEEERRLWISKKSHPSTNRYLGTLRLPGWKPELVSDPFGSFSPSGSSHLAVAKLLTSMQRFFLKQGSLLHSHLDYNTLQLNADSIKWSEWETEKVIFCEGHNSIQNPFFQNLPFKSSKGEILEVETEKVNLPQSIINRGQWILPIGENRYHAGSTFSWNPLNSNPTEKGKAHILNNLGDFIQAKLHLREHRAGIRPAMKDFRPVIGFHPQCSRIGIFNGLGSKGVLNAPFFADHFASHLLEKTKLDPEVALDRFL</sequence>
<evidence type="ECO:0000256" key="5">
    <source>
        <dbReference type="ARBA" id="ARBA00022691"/>
    </source>
</evidence>
<dbReference type="Gene3D" id="3.50.50.60">
    <property type="entry name" value="FAD/NAD(P)-binding domain"/>
    <property type="match status" value="1"/>
</dbReference>
<evidence type="ECO:0000256" key="7">
    <source>
        <dbReference type="ARBA" id="ARBA00022827"/>
    </source>
</evidence>
<organism evidence="11 12">
    <name type="scientific">Candidatus Moanibacter tarae</name>
    <dbReference type="NCBI Taxonomy" id="2200854"/>
    <lineage>
        <taxon>Bacteria</taxon>
        <taxon>Pseudomonadati</taxon>
        <taxon>Verrucomicrobiota</taxon>
        <taxon>Opitutia</taxon>
        <taxon>Puniceicoccales</taxon>
        <taxon>Puniceicoccales incertae sedis</taxon>
        <taxon>Candidatus Moanibacter</taxon>
    </lineage>
</organism>
<keyword evidence="7" id="KW-0274">FAD</keyword>
<reference evidence="11 12" key="1">
    <citation type="submission" date="2018-06" db="EMBL/GenBank/DDBJ databases">
        <title>Draft Genome Sequence of a Novel Marine Bacterium Related to the Verrucomicrobia.</title>
        <authorList>
            <person name="Vosseberg J."/>
            <person name="Martijn J."/>
            <person name="Ettema T.J.G."/>
        </authorList>
    </citation>
    <scope>NUCLEOTIDE SEQUENCE [LARGE SCALE GENOMIC DNA]</scope>
    <source>
        <strain evidence="11">TARA_B100001123</strain>
    </source>
</reference>
<dbReference type="PANTHER" id="PTHR13847">
    <property type="entry name" value="SARCOSINE DEHYDROGENASE-RELATED"/>
    <property type="match status" value="1"/>
</dbReference>
<evidence type="ECO:0000256" key="1">
    <source>
        <dbReference type="ARBA" id="ARBA00022490"/>
    </source>
</evidence>
<evidence type="ECO:0000256" key="8">
    <source>
        <dbReference type="ARBA" id="ARBA00023002"/>
    </source>
</evidence>
<dbReference type="InterPro" id="IPR036188">
    <property type="entry name" value="FAD/NAD-bd_sf"/>
</dbReference>
<dbReference type="GO" id="GO:0032259">
    <property type="term" value="P:methylation"/>
    <property type="evidence" value="ECO:0007669"/>
    <property type="project" value="UniProtKB-KW"/>
</dbReference>
<keyword evidence="6" id="KW-0819">tRNA processing</keyword>
<evidence type="ECO:0000313" key="12">
    <source>
        <dbReference type="Proteomes" id="UP000247465"/>
    </source>
</evidence>
<keyword evidence="1" id="KW-0963">Cytoplasm</keyword>
<accession>A0A2Z4AE40</accession>
<keyword evidence="2" id="KW-0489">Methyltransferase</keyword>
<dbReference type="Gene3D" id="3.30.9.10">
    <property type="entry name" value="D-Amino Acid Oxidase, subunit A, domain 2"/>
    <property type="match status" value="1"/>
</dbReference>
<dbReference type="GO" id="GO:0008033">
    <property type="term" value="P:tRNA processing"/>
    <property type="evidence" value="ECO:0007669"/>
    <property type="project" value="UniProtKB-KW"/>
</dbReference>
<dbReference type="EC" id="1.4.3.19" evidence="11"/>
<evidence type="ECO:0000259" key="10">
    <source>
        <dbReference type="Pfam" id="PF01266"/>
    </source>
</evidence>
<dbReference type="Pfam" id="PF01266">
    <property type="entry name" value="DAO"/>
    <property type="match status" value="1"/>
</dbReference>
<dbReference type="KEGG" id="mtar:DF168_01788"/>
<keyword evidence="9" id="KW-0511">Multifunctional enzyme</keyword>
<dbReference type="InterPro" id="IPR006076">
    <property type="entry name" value="FAD-dep_OxRdtase"/>
</dbReference>
<dbReference type="SUPFAM" id="SSF51971">
    <property type="entry name" value="Nucleotide-binding domain"/>
    <property type="match status" value="1"/>
</dbReference>
<gene>
    <name evidence="11" type="primary">thiO_2</name>
    <name evidence="11" type="ORF">DF168_01788</name>
</gene>
<evidence type="ECO:0000256" key="4">
    <source>
        <dbReference type="ARBA" id="ARBA00022679"/>
    </source>
</evidence>
<keyword evidence="8 11" id="KW-0560">Oxidoreductase</keyword>
<evidence type="ECO:0000256" key="2">
    <source>
        <dbReference type="ARBA" id="ARBA00022603"/>
    </source>
</evidence>
<evidence type="ECO:0000256" key="9">
    <source>
        <dbReference type="ARBA" id="ARBA00023268"/>
    </source>
</evidence>
<dbReference type="PANTHER" id="PTHR13847:SF283">
    <property type="entry name" value="TRNA 5-METHYLAMINOMETHYL-2-THIOURIDINE BIOSYNTHESIS BIFUNCTIONAL PROTEIN MNMC"/>
    <property type="match status" value="1"/>
</dbReference>
<proteinExistence type="predicted"/>
<dbReference type="AlphaFoldDB" id="A0A2Z4AE40"/>
<protein>
    <submittedName>
        <fullName evidence="11">Glycine oxidase</fullName>
        <ecNumber evidence="11">1.4.3.19</ecNumber>
    </submittedName>
</protein>
<evidence type="ECO:0000313" key="11">
    <source>
        <dbReference type="EMBL" id="AWT60573.1"/>
    </source>
</evidence>
<keyword evidence="5" id="KW-0949">S-adenosyl-L-methionine</keyword>
<feature type="domain" description="FAD dependent oxidoreductase" evidence="10">
    <location>
        <begin position="8"/>
        <end position="332"/>
    </location>
</feature>
<keyword evidence="4" id="KW-0808">Transferase</keyword>
<dbReference type="GO" id="GO:0043799">
    <property type="term" value="F:glycine oxidase activity"/>
    <property type="evidence" value="ECO:0007669"/>
    <property type="project" value="UniProtKB-EC"/>
</dbReference>
<dbReference type="Proteomes" id="UP000247465">
    <property type="component" value="Chromosome"/>
</dbReference>
<name>A0A2Z4AE40_9BACT</name>
<keyword evidence="3" id="KW-0285">Flavoprotein</keyword>